<dbReference type="SMART" id="SM00255">
    <property type="entry name" value="TIR"/>
    <property type="match status" value="1"/>
</dbReference>
<evidence type="ECO:0000256" key="6">
    <source>
        <dbReference type="SAM" id="Phobius"/>
    </source>
</evidence>
<feature type="transmembrane region" description="Helical" evidence="6">
    <location>
        <begin position="49"/>
        <end position="73"/>
    </location>
</feature>
<evidence type="ECO:0000256" key="5">
    <source>
        <dbReference type="ARBA" id="ARBA00023136"/>
    </source>
</evidence>
<evidence type="ECO:0000256" key="3">
    <source>
        <dbReference type="ARBA" id="ARBA00022729"/>
    </source>
</evidence>
<keyword evidence="4 6" id="KW-1133">Transmembrane helix</keyword>
<proteinExistence type="predicted"/>
<gene>
    <name evidence="8" type="ORF">KUTeg_004431</name>
</gene>
<evidence type="ECO:0000256" key="4">
    <source>
        <dbReference type="ARBA" id="ARBA00022989"/>
    </source>
</evidence>
<keyword evidence="2 6" id="KW-0812">Transmembrane</keyword>
<dbReference type="EMBL" id="JARBDR010000214">
    <property type="protein sequence ID" value="KAJ8319340.1"/>
    <property type="molecule type" value="Genomic_DNA"/>
</dbReference>
<dbReference type="Pfam" id="PF01582">
    <property type="entry name" value="TIR"/>
    <property type="match status" value="1"/>
</dbReference>
<dbReference type="Proteomes" id="UP001217089">
    <property type="component" value="Unassembled WGS sequence"/>
</dbReference>
<comment type="subcellular location">
    <subcellularLocation>
        <location evidence="1">Membrane</location>
    </subcellularLocation>
</comment>
<keyword evidence="9" id="KW-1185">Reference proteome</keyword>
<evidence type="ECO:0000259" key="7">
    <source>
        <dbReference type="PROSITE" id="PS50104"/>
    </source>
</evidence>
<organism evidence="8 9">
    <name type="scientific">Tegillarca granosa</name>
    <name type="common">Malaysian cockle</name>
    <name type="synonym">Anadara granosa</name>
    <dbReference type="NCBI Taxonomy" id="220873"/>
    <lineage>
        <taxon>Eukaryota</taxon>
        <taxon>Metazoa</taxon>
        <taxon>Spiralia</taxon>
        <taxon>Lophotrochozoa</taxon>
        <taxon>Mollusca</taxon>
        <taxon>Bivalvia</taxon>
        <taxon>Autobranchia</taxon>
        <taxon>Pteriomorphia</taxon>
        <taxon>Arcoida</taxon>
        <taxon>Arcoidea</taxon>
        <taxon>Arcidae</taxon>
        <taxon>Tegillarca</taxon>
    </lineage>
</organism>
<reference evidence="8 9" key="1">
    <citation type="submission" date="2022-12" db="EMBL/GenBank/DDBJ databases">
        <title>Chromosome-level genome of Tegillarca granosa.</title>
        <authorList>
            <person name="Kim J."/>
        </authorList>
    </citation>
    <scope>NUCLEOTIDE SEQUENCE [LARGE SCALE GENOMIC DNA]</scope>
    <source>
        <strain evidence="8">Teg-2019</strain>
        <tissue evidence="8">Adductor muscle</tissue>
    </source>
</reference>
<comment type="caution">
    <text evidence="8">The sequence shown here is derived from an EMBL/GenBank/DDBJ whole genome shotgun (WGS) entry which is preliminary data.</text>
</comment>
<keyword evidence="3" id="KW-0732">Signal</keyword>
<sequence>MWFRNWIRKNKNVVLDEWPGNYICKNPSAMIGTYFKTFNPTIKSCRVKMLLVVILEAIGIVSGSGIIFLIIMYKLRWHIRYWIYLLRVKNNGYKRIDGTDMSFLYDAFVVYCEENRDWVHDLLVPKLELEQGYKLCLHYRDFDVGRMITISWRTWKEAEKSSFVLSNALALSDWCQFEIRIAQNKFLKETRNILVLIMLEEVSYKHLSNTIKTLIITTTYAVWTNDTVGQKQFWAKMSHALDQLSFKRYL</sequence>
<dbReference type="PANTHER" id="PTHR24365">
    <property type="entry name" value="TOLL-LIKE RECEPTOR"/>
    <property type="match status" value="1"/>
</dbReference>
<protein>
    <recommendedName>
        <fullName evidence="7">TIR domain-containing protein</fullName>
    </recommendedName>
</protein>
<dbReference type="SUPFAM" id="SSF52200">
    <property type="entry name" value="Toll/Interleukin receptor TIR domain"/>
    <property type="match status" value="1"/>
</dbReference>
<keyword evidence="5 6" id="KW-0472">Membrane</keyword>
<accession>A0ABQ9FPZ8</accession>
<feature type="domain" description="TIR" evidence="7">
    <location>
        <begin position="103"/>
        <end position="241"/>
    </location>
</feature>
<evidence type="ECO:0000313" key="8">
    <source>
        <dbReference type="EMBL" id="KAJ8319340.1"/>
    </source>
</evidence>
<dbReference type="InterPro" id="IPR000157">
    <property type="entry name" value="TIR_dom"/>
</dbReference>
<dbReference type="Gene3D" id="3.40.50.10140">
    <property type="entry name" value="Toll/interleukin-1 receptor homology (TIR) domain"/>
    <property type="match status" value="1"/>
</dbReference>
<dbReference type="PANTHER" id="PTHR24365:SF530">
    <property type="entry name" value="MSTPROX-RELATED"/>
    <property type="match status" value="1"/>
</dbReference>
<name>A0ABQ9FPZ8_TEGGR</name>
<dbReference type="PROSITE" id="PS50104">
    <property type="entry name" value="TIR"/>
    <property type="match status" value="1"/>
</dbReference>
<evidence type="ECO:0000256" key="1">
    <source>
        <dbReference type="ARBA" id="ARBA00004370"/>
    </source>
</evidence>
<dbReference type="InterPro" id="IPR035897">
    <property type="entry name" value="Toll_tir_struct_dom_sf"/>
</dbReference>
<evidence type="ECO:0000256" key="2">
    <source>
        <dbReference type="ARBA" id="ARBA00022692"/>
    </source>
</evidence>
<evidence type="ECO:0000313" key="9">
    <source>
        <dbReference type="Proteomes" id="UP001217089"/>
    </source>
</evidence>